<keyword evidence="4" id="KW-1185">Reference proteome</keyword>
<dbReference type="InterPro" id="IPR004378">
    <property type="entry name" value="F420H2_quin_Rdtase"/>
</dbReference>
<gene>
    <name evidence="3" type="ORF">C8E89_10579</name>
</gene>
<dbReference type="Proteomes" id="UP000247781">
    <property type="component" value="Unassembled WGS sequence"/>
</dbReference>
<evidence type="ECO:0000313" key="3">
    <source>
        <dbReference type="EMBL" id="PXX09726.1"/>
    </source>
</evidence>
<dbReference type="GO" id="GO:0005886">
    <property type="term" value="C:plasma membrane"/>
    <property type="evidence" value="ECO:0007669"/>
    <property type="project" value="TreeGrafter"/>
</dbReference>
<dbReference type="Pfam" id="PF04075">
    <property type="entry name" value="F420H2_quin_red"/>
    <property type="match status" value="1"/>
</dbReference>
<dbReference type="NCBIfam" id="TIGR00026">
    <property type="entry name" value="hi_GC_TIGR00026"/>
    <property type="match status" value="1"/>
</dbReference>
<dbReference type="GO" id="GO:0016491">
    <property type="term" value="F:oxidoreductase activity"/>
    <property type="evidence" value="ECO:0007669"/>
    <property type="project" value="InterPro"/>
</dbReference>
<dbReference type="PANTHER" id="PTHR39428">
    <property type="entry name" value="F420H(2)-DEPENDENT QUINONE REDUCTASE RV1261C"/>
    <property type="match status" value="1"/>
</dbReference>
<evidence type="ECO:0000313" key="4">
    <source>
        <dbReference type="Proteomes" id="UP000247781"/>
    </source>
</evidence>
<dbReference type="GO" id="GO:0070967">
    <property type="term" value="F:coenzyme F420 binding"/>
    <property type="evidence" value="ECO:0007669"/>
    <property type="project" value="TreeGrafter"/>
</dbReference>
<dbReference type="RefSeq" id="WP_110315848.1">
    <property type="nucleotide sequence ID" value="NZ_QJJU01000005.1"/>
</dbReference>
<name>A0A318HIJ2_9MYCO</name>
<dbReference type="Gene3D" id="2.30.110.10">
    <property type="entry name" value="Electron Transport, Fmn-binding Protein, Chain A"/>
    <property type="match status" value="1"/>
</dbReference>
<dbReference type="AlphaFoldDB" id="A0A318HIJ2"/>
<evidence type="ECO:0000256" key="1">
    <source>
        <dbReference type="ARBA" id="ARBA00008710"/>
    </source>
</evidence>
<protein>
    <submittedName>
        <fullName evidence="3">Deazaflavin-dependent oxidoreductase (Nitroreductase family)</fullName>
    </submittedName>
</protein>
<reference evidence="3 4" key="2">
    <citation type="submission" date="2018-06" db="EMBL/GenBank/DDBJ databases">
        <title>Sequencing of bacterial isolates from soil warming experiment in Harvard Forest, Massachusetts, USA.</title>
        <authorList>
            <person name="Deangelis K.PhD."/>
        </authorList>
    </citation>
    <scope>NUCLEOTIDE SEQUENCE [LARGE SCALE GENOMIC DNA]</scope>
    <source>
        <strain evidence="3 4">GAS496</strain>
    </source>
</reference>
<dbReference type="OrthoDB" id="8225825at2"/>
<reference evidence="4" key="1">
    <citation type="submission" date="2018-05" db="EMBL/GenBank/DDBJ databases">
        <authorList>
            <person name="Deangelis K."/>
            <person name="Huntemann M."/>
            <person name="Clum A."/>
            <person name="Pillay M."/>
            <person name="Palaniappan K."/>
            <person name="Varghese N."/>
            <person name="Mikhailova N."/>
            <person name="Stamatis D."/>
            <person name="Reddy T."/>
            <person name="Daum C."/>
            <person name="Shapiro N."/>
            <person name="Ivanova N."/>
            <person name="Kyrpides N."/>
            <person name="Woyke T."/>
        </authorList>
    </citation>
    <scope>NUCLEOTIDE SEQUENCE [LARGE SCALE GENOMIC DNA]</scope>
    <source>
        <strain evidence="4">GAS496</strain>
    </source>
</reference>
<comment type="similarity">
    <text evidence="1">Belongs to the F420H(2)-dependent quinone reductase family.</text>
</comment>
<proteinExistence type="inferred from homology"/>
<comment type="caution">
    <text evidence="3">The sequence shown here is derived from an EMBL/GenBank/DDBJ whole genome shotgun (WGS) entry which is preliminary data.</text>
</comment>
<organism evidence="3 4">
    <name type="scientific">Mycolicibacterium moriokaense</name>
    <dbReference type="NCBI Taxonomy" id="39691"/>
    <lineage>
        <taxon>Bacteria</taxon>
        <taxon>Bacillati</taxon>
        <taxon>Actinomycetota</taxon>
        <taxon>Actinomycetes</taxon>
        <taxon>Mycobacteriales</taxon>
        <taxon>Mycobacteriaceae</taxon>
        <taxon>Mycolicibacterium</taxon>
    </lineage>
</organism>
<sequence length="144" mass="15695">MTQPRPDDDALKAFNESIVDEFRANDGKVGGPFEGNELVLLTTTGAKSGQPRVSPLSFKRVDGRLLIIAGNGGAEDNPSWVYNLRANPSARIELGTESFEVTARELPPAERDDIVPKLTAEISAFAEFQANTKRVIPIFELQPV</sequence>
<dbReference type="SUPFAM" id="SSF50475">
    <property type="entry name" value="FMN-binding split barrel"/>
    <property type="match status" value="1"/>
</dbReference>
<comment type="catalytic activity">
    <reaction evidence="2">
        <text>oxidized coenzyme F420-(gamma-L-Glu)(n) + a quinol + H(+) = reduced coenzyme F420-(gamma-L-Glu)(n) + a quinone</text>
        <dbReference type="Rhea" id="RHEA:39663"/>
        <dbReference type="Rhea" id="RHEA-COMP:12939"/>
        <dbReference type="Rhea" id="RHEA-COMP:14378"/>
        <dbReference type="ChEBI" id="CHEBI:15378"/>
        <dbReference type="ChEBI" id="CHEBI:24646"/>
        <dbReference type="ChEBI" id="CHEBI:132124"/>
        <dbReference type="ChEBI" id="CHEBI:133980"/>
        <dbReference type="ChEBI" id="CHEBI:139511"/>
    </reaction>
</comment>
<evidence type="ECO:0000256" key="2">
    <source>
        <dbReference type="ARBA" id="ARBA00049106"/>
    </source>
</evidence>
<dbReference type="PANTHER" id="PTHR39428:SF1">
    <property type="entry name" value="F420H(2)-DEPENDENT QUINONE REDUCTASE RV1261C"/>
    <property type="match status" value="1"/>
</dbReference>
<accession>A0A318HIJ2</accession>
<dbReference type="EMBL" id="QJJU01000005">
    <property type="protein sequence ID" value="PXX09726.1"/>
    <property type="molecule type" value="Genomic_DNA"/>
</dbReference>
<dbReference type="InterPro" id="IPR012349">
    <property type="entry name" value="Split_barrel_FMN-bd"/>
</dbReference>